<dbReference type="EMBL" id="QRDZ01000063">
    <property type="protein sequence ID" value="RED51775.1"/>
    <property type="molecule type" value="Genomic_DNA"/>
</dbReference>
<dbReference type="OrthoDB" id="9806213at2"/>
<comment type="caution">
    <text evidence="2">The sequence shown here is derived from an EMBL/GenBank/DDBJ whole genome shotgun (WGS) entry which is preliminary data.</text>
</comment>
<gene>
    <name evidence="2" type="ORF">DFP98_1634</name>
</gene>
<dbReference type="InterPro" id="IPR018891">
    <property type="entry name" value="AIPR_C"/>
</dbReference>
<accession>A0A3D9HQV8</accession>
<dbReference type="RefSeq" id="WP_116065910.1">
    <property type="nucleotide sequence ID" value="NZ_QRDZ01000063.1"/>
</dbReference>
<reference evidence="2 3" key="1">
    <citation type="submission" date="2018-07" db="EMBL/GenBank/DDBJ databases">
        <title>Genomic Encyclopedia of Type Strains, Phase III (KMG-III): the genomes of soil and plant-associated and newly described type strains.</title>
        <authorList>
            <person name="Whitman W."/>
        </authorList>
    </citation>
    <scope>NUCLEOTIDE SEQUENCE [LARGE SCALE GENOMIC DNA]</scope>
    <source>
        <strain evidence="2 3">CECT 7287</strain>
    </source>
</reference>
<keyword evidence="3" id="KW-1185">Reference proteome</keyword>
<evidence type="ECO:0000313" key="3">
    <source>
        <dbReference type="Proteomes" id="UP000256977"/>
    </source>
</evidence>
<feature type="domain" description="Abortive phage infection protein C-terminal" evidence="1">
    <location>
        <begin position="241"/>
        <end position="448"/>
    </location>
</feature>
<evidence type="ECO:0000313" key="2">
    <source>
        <dbReference type="EMBL" id="RED51775.1"/>
    </source>
</evidence>
<evidence type="ECO:0000259" key="1">
    <source>
        <dbReference type="Pfam" id="PF10592"/>
    </source>
</evidence>
<sequence length="561" mass="64053">MSMLHVNQIKSKILELYKDIIDLGDITTAPEEQKKNYLLTRSLAAYSLQHCAQIESTLAARTITDGSEDNGIDAIYYDERNKVLYLVQSKWIHNGRGEPESGDVKKFVDGVKDLFDLSFDRFNEKVRRVEEIITRAVCDSKTTYQLILCYTGSNELSDHSRRTLYDFLDEINDTSELVYLNILHQRALHSSLAAGLSGEPIDLTISIKSWGRVQEPRLAYYGQVNGLEVAKWWDDYRSRLFNKNIRGILGDTDVNEEIRKTIENEPDKFWYYNNGVTMVCKNAEKTMLGGADRDVGQFVCEDISIVNGAQTVGTIGKYGEKTKINLDQVYIPIRIISTGESEDDFGEQITKSNNKQNKIDSRDFVSLDPEQSRIKTELAIDGVTYHILRSEVLEKSESSFDLNESTTALACASDNVNTVVQLKSKISKLWDDLEKGYYKQIFNRAVTGHYTWRCVQVQRFVDDSLSRILIGVPKSGRDYGVAVHGNRIISMLVFKELDSNKLKDVSFNFNGVITKELIFDYTHKYYYEIKDVISEKYSQDTMAVLFKNRTKCTDIVNTVIS</sequence>
<protein>
    <submittedName>
        <fullName evidence="2">AIPR protein</fullName>
    </submittedName>
</protein>
<dbReference type="Proteomes" id="UP000256977">
    <property type="component" value="Unassembled WGS sequence"/>
</dbReference>
<dbReference type="AlphaFoldDB" id="A0A3D9HQV8"/>
<organism evidence="2 3">
    <name type="scientific">Cohnella phaseoli</name>
    <dbReference type="NCBI Taxonomy" id="456490"/>
    <lineage>
        <taxon>Bacteria</taxon>
        <taxon>Bacillati</taxon>
        <taxon>Bacillota</taxon>
        <taxon>Bacilli</taxon>
        <taxon>Bacillales</taxon>
        <taxon>Paenibacillaceae</taxon>
        <taxon>Cohnella</taxon>
    </lineage>
</organism>
<proteinExistence type="predicted"/>
<dbReference type="Pfam" id="PF10592">
    <property type="entry name" value="AIPR"/>
    <property type="match status" value="1"/>
</dbReference>
<name>A0A3D9HQV8_9BACL</name>